<proteinExistence type="predicted"/>
<evidence type="ECO:0000313" key="3">
    <source>
        <dbReference type="EMBL" id="GFF32126.1"/>
    </source>
</evidence>
<protein>
    <submittedName>
        <fullName evidence="3">Uncharacterized protein</fullName>
    </submittedName>
</protein>
<accession>A0A8H3NHI6</accession>
<feature type="region of interest" description="Disordered" evidence="2">
    <location>
        <begin position="379"/>
        <end position="407"/>
    </location>
</feature>
<evidence type="ECO:0000256" key="1">
    <source>
        <dbReference type="SAM" id="Coils"/>
    </source>
</evidence>
<feature type="coiled-coil region" evidence="1">
    <location>
        <begin position="207"/>
        <end position="353"/>
    </location>
</feature>
<keyword evidence="1" id="KW-0175">Coiled coil</keyword>
<dbReference type="SUPFAM" id="SSF90257">
    <property type="entry name" value="Myosin rod fragments"/>
    <property type="match status" value="1"/>
</dbReference>
<feature type="coiled-coil region" evidence="1">
    <location>
        <begin position="113"/>
        <end position="182"/>
    </location>
</feature>
<organism evidence="3 4">
    <name type="scientific">Aspergillus udagawae</name>
    <dbReference type="NCBI Taxonomy" id="91492"/>
    <lineage>
        <taxon>Eukaryota</taxon>
        <taxon>Fungi</taxon>
        <taxon>Dikarya</taxon>
        <taxon>Ascomycota</taxon>
        <taxon>Pezizomycotina</taxon>
        <taxon>Eurotiomycetes</taxon>
        <taxon>Eurotiomycetidae</taxon>
        <taxon>Eurotiales</taxon>
        <taxon>Aspergillaceae</taxon>
        <taxon>Aspergillus</taxon>
        <taxon>Aspergillus subgen. Fumigati</taxon>
    </lineage>
</organism>
<dbReference type="AlphaFoldDB" id="A0A8H3NHI6"/>
<gene>
    <name evidence="3" type="ORF">IFM46972_03443</name>
</gene>
<dbReference type="Gene3D" id="1.10.287.1490">
    <property type="match status" value="1"/>
</dbReference>
<evidence type="ECO:0000256" key="2">
    <source>
        <dbReference type="SAM" id="MobiDB-lite"/>
    </source>
</evidence>
<sequence>MTRARNAAQHHKNPATSSHFLPCELWTTSKVCKMPAARWNPNTLLQIDEGSGLGMYNAICCLLDDISMKLPQQVTKVELRRLARLGLCQVHGYQRKEVVAKWEDILGCIEGISRTYEHQREEITQDLKKLQKEVDECRSLLLVKEDCKDDLSVVLRRHLKRNARLKKELVESQATCARLQKDFARLKGQKEETFRLSAENSHLSDLLKSAEGEQERYKSQETNLTAECEKLRKQNAALQADINSAKDHYKDLQDREQSATMELMAMTSQLHEAQSLNLGLENDKKTLQSEIDILKREVEELNDKNTSVSSQLASAAASLKTVTEELCAANKENMEFRDELITATREMMELRNKVRQLSTPVWYRVIRWIKKKLSGLGHLRSPGKEVSDAEEGVALAPTASGRDAGLA</sequence>
<name>A0A8H3NHI6_9EURO</name>
<dbReference type="EMBL" id="BLKC01000018">
    <property type="protein sequence ID" value="GFF32126.1"/>
    <property type="molecule type" value="Genomic_DNA"/>
</dbReference>
<dbReference type="Proteomes" id="UP000465221">
    <property type="component" value="Unassembled WGS sequence"/>
</dbReference>
<comment type="caution">
    <text evidence="3">The sequence shown here is derived from an EMBL/GenBank/DDBJ whole genome shotgun (WGS) entry which is preliminary data.</text>
</comment>
<reference evidence="3 4" key="1">
    <citation type="submission" date="2020-01" db="EMBL/GenBank/DDBJ databases">
        <title>Draft genome sequence of Aspergillus udagawae IFM 46972.</title>
        <authorList>
            <person name="Takahashi H."/>
            <person name="Yaguchi T."/>
        </authorList>
    </citation>
    <scope>NUCLEOTIDE SEQUENCE [LARGE SCALE GENOMIC DNA]</scope>
    <source>
        <strain evidence="3 4">IFM 46972</strain>
    </source>
</reference>
<evidence type="ECO:0000313" key="4">
    <source>
        <dbReference type="Proteomes" id="UP000465221"/>
    </source>
</evidence>